<dbReference type="PROSITE" id="PS50075">
    <property type="entry name" value="CARRIER"/>
    <property type="match status" value="2"/>
</dbReference>
<evidence type="ECO:0000256" key="1">
    <source>
        <dbReference type="ARBA" id="ARBA00022450"/>
    </source>
</evidence>
<dbReference type="InterPro" id="IPR042104">
    <property type="entry name" value="PKS_dehydratase_sf"/>
</dbReference>
<keyword evidence="6" id="KW-0012">Acyltransferase</keyword>
<dbReference type="InterPro" id="IPR016039">
    <property type="entry name" value="Thiolase-like"/>
</dbReference>
<dbReference type="Pfam" id="PF08240">
    <property type="entry name" value="ADH_N"/>
    <property type="match status" value="1"/>
</dbReference>
<dbReference type="InterPro" id="IPR002328">
    <property type="entry name" value="ADH_Zn_CS"/>
</dbReference>
<dbReference type="SUPFAM" id="SSF50129">
    <property type="entry name" value="GroES-like"/>
    <property type="match status" value="2"/>
</dbReference>
<dbReference type="PANTHER" id="PTHR43775:SF51">
    <property type="entry name" value="INACTIVE PHENOLPHTHIOCEROL SYNTHESIS POLYKETIDE SYNTHASE TYPE I PKS1-RELATED"/>
    <property type="match status" value="1"/>
</dbReference>
<dbReference type="InterPro" id="IPR001227">
    <property type="entry name" value="Ac_transferase_dom_sf"/>
</dbReference>
<dbReference type="Gene3D" id="3.40.366.10">
    <property type="entry name" value="Malonyl-Coenzyme A Acyl Carrier Protein, domain 2"/>
    <property type="match status" value="2"/>
</dbReference>
<dbReference type="InterPro" id="IPR014030">
    <property type="entry name" value="Ketoacyl_synth_N"/>
</dbReference>
<evidence type="ECO:0000313" key="11">
    <source>
        <dbReference type="EMBL" id="NRN69475.1"/>
    </source>
</evidence>
<dbReference type="CDD" id="cd08956">
    <property type="entry name" value="KR_3_FAS_SDR_x"/>
    <property type="match status" value="2"/>
</dbReference>
<dbReference type="Pfam" id="PF00109">
    <property type="entry name" value="ketoacyl-synt"/>
    <property type="match status" value="1"/>
</dbReference>
<keyword evidence="2" id="KW-0597">Phosphoprotein</keyword>
<dbReference type="Pfam" id="PF00698">
    <property type="entry name" value="Acyl_transf_1"/>
    <property type="match status" value="2"/>
</dbReference>
<feature type="region of interest" description="C-terminal hotdog fold" evidence="7">
    <location>
        <begin position="408"/>
        <end position="546"/>
    </location>
</feature>
<dbReference type="Pfam" id="PF16197">
    <property type="entry name" value="KAsynt_C_assoc"/>
    <property type="match status" value="1"/>
</dbReference>
<feature type="active site" description="Proton donor; for dehydratase activity" evidence="7">
    <location>
        <position position="469"/>
    </location>
</feature>
<dbReference type="Gene3D" id="3.40.47.10">
    <property type="match status" value="1"/>
</dbReference>
<dbReference type="SMART" id="SM00825">
    <property type="entry name" value="PKS_KS"/>
    <property type="match status" value="1"/>
</dbReference>
<evidence type="ECO:0000256" key="3">
    <source>
        <dbReference type="ARBA" id="ARBA00022679"/>
    </source>
</evidence>
<dbReference type="SUPFAM" id="SSF52151">
    <property type="entry name" value="FabD/lysophospholipase-like"/>
    <property type="match status" value="2"/>
</dbReference>
<feature type="region of interest" description="C-terminal hotdog fold" evidence="7">
    <location>
        <begin position="2411"/>
        <end position="2548"/>
    </location>
</feature>
<feature type="region of interest" description="N-terminal hotdog fold" evidence="7">
    <location>
        <begin position="2274"/>
        <end position="2399"/>
    </location>
</feature>
<evidence type="ECO:0000256" key="7">
    <source>
        <dbReference type="PROSITE-ProRule" id="PRU01363"/>
    </source>
</evidence>
<evidence type="ECO:0000259" key="8">
    <source>
        <dbReference type="PROSITE" id="PS50075"/>
    </source>
</evidence>
<reference evidence="11 12" key="1">
    <citation type="submission" date="2020-01" db="EMBL/GenBank/DDBJ databases">
        <title>Kibdelosporangium persica a novel Actinomycetes from a hot desert in Iran.</title>
        <authorList>
            <person name="Safaei N."/>
            <person name="Zaburannyi N."/>
            <person name="Mueller R."/>
            <person name="Wink J."/>
        </authorList>
    </citation>
    <scope>NUCLEOTIDE SEQUENCE [LARGE SCALE GENOMIC DNA]</scope>
    <source>
        <strain evidence="11 12">4NS15</strain>
    </source>
</reference>
<dbReference type="InterPro" id="IPR055123">
    <property type="entry name" value="SpnB-like_Rossmann"/>
</dbReference>
<dbReference type="InterPro" id="IPR049900">
    <property type="entry name" value="PKS_mFAS_DH"/>
</dbReference>
<dbReference type="SUPFAM" id="SSF51735">
    <property type="entry name" value="NAD(P)-binding Rossmann-fold domains"/>
    <property type="match status" value="6"/>
</dbReference>
<feature type="active site" description="Proton acceptor; for dehydratase activity" evidence="7">
    <location>
        <position position="2306"/>
    </location>
</feature>
<evidence type="ECO:0000259" key="10">
    <source>
        <dbReference type="PROSITE" id="PS52019"/>
    </source>
</evidence>
<dbReference type="InterPro" id="IPR020806">
    <property type="entry name" value="PKS_PP-bd"/>
</dbReference>
<evidence type="ECO:0000256" key="5">
    <source>
        <dbReference type="ARBA" id="ARBA00023268"/>
    </source>
</evidence>
<keyword evidence="12" id="KW-1185">Reference proteome</keyword>
<dbReference type="SUPFAM" id="SSF47336">
    <property type="entry name" value="ACP-like"/>
    <property type="match status" value="2"/>
</dbReference>
<keyword evidence="1" id="KW-0596">Phosphopantetheine</keyword>
<dbReference type="InterPro" id="IPR006162">
    <property type="entry name" value="Ppantetheine_attach_site"/>
</dbReference>
<dbReference type="InterPro" id="IPR020807">
    <property type="entry name" value="PKS_DH"/>
</dbReference>
<dbReference type="InterPro" id="IPR009081">
    <property type="entry name" value="PP-bd_ACP"/>
</dbReference>
<dbReference type="Pfam" id="PF21089">
    <property type="entry name" value="PKS_DH_N"/>
    <property type="match status" value="2"/>
</dbReference>
<dbReference type="PROSITE" id="PS01162">
    <property type="entry name" value="QOR_ZETA_CRYSTAL"/>
    <property type="match status" value="1"/>
</dbReference>
<dbReference type="SMART" id="SM00829">
    <property type="entry name" value="PKS_ER"/>
    <property type="match status" value="2"/>
</dbReference>
<dbReference type="PROSITE" id="PS00606">
    <property type="entry name" value="KS3_1"/>
    <property type="match status" value="1"/>
</dbReference>
<dbReference type="InterPro" id="IPR036736">
    <property type="entry name" value="ACP-like_sf"/>
</dbReference>
<feature type="domain" description="PKS/mFAS DH" evidence="10">
    <location>
        <begin position="2274"/>
        <end position="2548"/>
    </location>
</feature>
<name>A0ABX2FDN5_9PSEU</name>
<dbReference type="InterPro" id="IPR020841">
    <property type="entry name" value="PKS_Beta-ketoAc_synthase_dom"/>
</dbReference>
<evidence type="ECO:0000256" key="6">
    <source>
        <dbReference type="ARBA" id="ARBA00023315"/>
    </source>
</evidence>
<dbReference type="InterPro" id="IPR016036">
    <property type="entry name" value="Malonyl_transacylase_ACP-bd"/>
</dbReference>
<keyword evidence="5" id="KW-0511">Multifunctional enzyme</keyword>
<feature type="domain" description="Carrier" evidence="8">
    <location>
        <begin position="1309"/>
        <end position="1384"/>
    </location>
</feature>
<dbReference type="Gene3D" id="3.40.50.11460">
    <property type="match status" value="2"/>
</dbReference>
<organism evidence="11 12">
    <name type="scientific">Kibdelosporangium persicum</name>
    <dbReference type="NCBI Taxonomy" id="2698649"/>
    <lineage>
        <taxon>Bacteria</taxon>
        <taxon>Bacillati</taxon>
        <taxon>Actinomycetota</taxon>
        <taxon>Actinomycetes</taxon>
        <taxon>Pseudonocardiales</taxon>
        <taxon>Pseudonocardiaceae</taxon>
        <taxon>Kibdelosporangium</taxon>
    </lineage>
</organism>
<dbReference type="InterPro" id="IPR020843">
    <property type="entry name" value="ER"/>
</dbReference>
<dbReference type="InterPro" id="IPR016035">
    <property type="entry name" value="Acyl_Trfase/lysoPLipase"/>
</dbReference>
<dbReference type="InterPro" id="IPR014031">
    <property type="entry name" value="Ketoacyl_synth_C"/>
</dbReference>
<feature type="domain" description="Carrier" evidence="8">
    <location>
        <begin position="3293"/>
        <end position="3368"/>
    </location>
</feature>
<dbReference type="SUPFAM" id="SSF55048">
    <property type="entry name" value="Probable ACP-binding domain of malonyl-CoA ACP transacylase"/>
    <property type="match status" value="2"/>
</dbReference>
<dbReference type="SMART" id="SM01294">
    <property type="entry name" value="PKS_PP_betabranch"/>
    <property type="match status" value="2"/>
</dbReference>
<evidence type="ECO:0000256" key="2">
    <source>
        <dbReference type="ARBA" id="ARBA00022553"/>
    </source>
</evidence>
<dbReference type="Gene3D" id="3.30.70.3290">
    <property type="match status" value="1"/>
</dbReference>
<dbReference type="SMART" id="SM00822">
    <property type="entry name" value="PKS_KR"/>
    <property type="match status" value="2"/>
</dbReference>
<dbReference type="SUPFAM" id="SSF53901">
    <property type="entry name" value="Thiolase-like"/>
    <property type="match status" value="1"/>
</dbReference>
<dbReference type="PROSITE" id="PS00012">
    <property type="entry name" value="PHOSPHOPANTETHEINE"/>
    <property type="match status" value="2"/>
</dbReference>
<dbReference type="EMBL" id="JAAATY010000028">
    <property type="protein sequence ID" value="NRN69475.1"/>
    <property type="molecule type" value="Genomic_DNA"/>
</dbReference>
<dbReference type="Proteomes" id="UP000763557">
    <property type="component" value="Unassembled WGS sequence"/>
</dbReference>
<dbReference type="SMART" id="SM00826">
    <property type="entry name" value="PKS_DH"/>
    <property type="match status" value="2"/>
</dbReference>
<dbReference type="InterPro" id="IPR014043">
    <property type="entry name" value="Acyl_transferase_dom"/>
</dbReference>
<evidence type="ECO:0000256" key="4">
    <source>
        <dbReference type="ARBA" id="ARBA00023002"/>
    </source>
</evidence>
<dbReference type="InterPro" id="IPR013154">
    <property type="entry name" value="ADH-like_N"/>
</dbReference>
<dbReference type="CDD" id="cd05195">
    <property type="entry name" value="enoyl_red"/>
    <property type="match status" value="2"/>
</dbReference>
<dbReference type="InterPro" id="IPR050091">
    <property type="entry name" value="PKS_NRPS_Biosynth_Enz"/>
</dbReference>
<dbReference type="Pfam" id="PF13602">
    <property type="entry name" value="ADH_zinc_N_2"/>
    <property type="match status" value="2"/>
</dbReference>
<keyword evidence="3" id="KW-0808">Transferase</keyword>
<dbReference type="InterPro" id="IPR049551">
    <property type="entry name" value="PKS_DH_C"/>
</dbReference>
<dbReference type="Pfam" id="PF00550">
    <property type="entry name" value="PP-binding"/>
    <property type="match status" value="2"/>
</dbReference>
<dbReference type="Gene3D" id="3.90.180.10">
    <property type="entry name" value="Medium-chain alcohol dehydrogenases, catalytic domain"/>
    <property type="match status" value="2"/>
</dbReference>
<gene>
    <name evidence="11" type="ORF">GC106_67320</name>
</gene>
<keyword evidence="4" id="KW-0560">Oxidoreductase</keyword>
<dbReference type="CDD" id="cd00833">
    <property type="entry name" value="PKS"/>
    <property type="match status" value="1"/>
</dbReference>
<dbReference type="PROSITE" id="PS52004">
    <property type="entry name" value="KS3_2"/>
    <property type="match status" value="1"/>
</dbReference>
<dbReference type="InterPro" id="IPR032821">
    <property type="entry name" value="PKS_assoc"/>
</dbReference>
<dbReference type="PROSITE" id="PS52019">
    <property type="entry name" value="PKS_MFAS_DH"/>
    <property type="match status" value="2"/>
</dbReference>
<dbReference type="InterPro" id="IPR018201">
    <property type="entry name" value="Ketoacyl_synth_AS"/>
</dbReference>
<dbReference type="Pfam" id="PF14765">
    <property type="entry name" value="PS-DH"/>
    <property type="match status" value="2"/>
</dbReference>
<sequence>MAGHSIGEIAAAHVVGVLSLADAARLVEARGRLMQALPSGGAMVAVEASEDEVREYLSDEVSLAAVNGPQAVVLSGVDTATVAVAEHFKALGRRVRRLSVSHAFHSVLMEPMLDEFRAVVQGLTFNEPSVPVVSTVVGEPTDRLVDPEYWVEHVRAAVRFGDALSWLRGAGVRRFLEIGPDGVLSAMGADESGDLYASFLRRDRDEVTTAMTALSTAYVHGVPVDWRRYFAGSGAQVIDLPTYAFQHERFWLESGAAVGDVAGLGLSAAEHPLLGAVVPTAGGDGLICFGRLSRSAQPWLADHTVLGSVLVPGTALLEMVVRAGDEVGCPRVVELNLMAPVVVPEQGGLAVQVVVGGAGGDGVREVAIYSRQQGASGEMPWTEHATGVLAPQEAQPATVAGVWPPEGAEPVDVTDLYGDLAGVGLGYGPVFQGLKAAWRREDEVFAELALPPAAHGEAAGFGLHPALLDSALHAIGLLPSDGNSATRLPFMWQGFSLHATGATVLRVRLRSTGPDSVELELTDTTGTPVASVGSLTLREVTAGQSVSAPAVMDSLFRVGWVPAASQGEVGAWAFHDEVGDEAPPVVVLPVRSSVEEVPGAVQAALTDTLAVVQAWLADESDSRLVVLTCGAVKVVGADVVDPVAASVWGLLRSAEAENPGRLVLVDARDEDVERALAAVGDETQLAVRDGEVYACRLVRADSVAELVPSGGVVAWRVDSPVRGNLDRLELRPFPEAVDSLEPHEVRIGVRAAGVNFRDVLNLLGMYPGDAGLPGYEAAGVVLEVGEAVTDLCVGDRVMGLVNGGFGPITRIDRAYVTQVPDGWTFEEAASVPLVFLTAWYALNDLAELSAGESVLIHAAAGGVGMAATQIARHLGATVYGTASEGKWDVLRSAGLPDERIASSRNLDFEAKFLSVSGERGVDVVLNALAGDFVDASMRLLPRGGRFVEMGKTDVRDADQHNGVKYQAFDVMDAGPERIASMWDELSALFESGALAPLPIRTWDVRQASEAFRFVSQAKHIGKVVLTVPRDLDANGTVLITGGTGGLGAVLARHMVAVRGVRNLVLTSRRGLDAPGAAELAVELAELGADVRVEACDAADRAALQALLAGITDLTGVIHAAGVLDDGLFTSLTPERLHKVLRPKVDAAWNLHELTLDRELAMFTLFSSVAGVLGGPGQANYAAANTFLDGLAEYRRSQGLVGTSLAYGLWAGDGMGDSADADRMNRDGVGALTPAEGLALFDLATSMYAPATVPVKLDLATLRTHARTAAIPPLLQGLVRTPKRRAAANVQTVSGLTGELSRLSGAEQQAHLLDLVRTEVASVLGHSKPEAIGSDRAFTELGFDSLTSVELRNRLGAATGLRLASTVTFDYPTPGALAEHIRGELVGDLGAETEVRARVGTTDEPIAIIAMACRMPGGVTSPEELWELVAQGGDGMTGFPANRGWDLDSLYHPDPEHRGTTYADVGGFLHDADQFDAEFFGISPREAVAMDPQQRLLLEVSWEALERAGFDVSSLKGSDTGVFAGGMRADYMSGLSSVPEEIEGFLGTGTSGSVLSGRVAYALGLEGPAVSVDTACSSSLVAMHWAAQALRSGECSLALAGGVTVMSTPETFIDFSRQRGLAADGRCKAFAASADGTGWSEGVGMLVLERLSDAQRNGHRVLAVLRGSAVNQDGASNGLTAPNGPSQQRVIRQALASAGLRTSDVDMVEAHGTGTRLGDPIEAQALLATYGQDREEPIFLGSIKSNIGHTQAAAGVAGVIKAVEAMRHGMLPRTLHVDEPSPHVDWEAGAVELLTEQRPWPQAGRPRRAGVSSFGISGTNAHVILEQAPELPEKPREVKAPALLPHVLSGRTEQALRVQATRLLTADLSEPVDVAYSLVTTRTAYERRAVVWGNQADVRAGLAALAEGQPAANVVTGRAVAGKLAFLFTGQGSQRLGMGAGLYEEFPVFARAYDEVCDLIPGIREVTDQETLDLTGHAQPAIFALEVALFRLMESWGIKPDFVAGHSIGEIAAAHAAGVLSLADAARLVEARGRLMQALPSGGAMIAVEASADEVREHLSDEVSLAAVNGPNAVVLSGVDNAVLAVAEHFKAMGRRVKQLAVSHAFHSVLMEPMLSDFRAVVRDLTFNEPSVAFVSTVTGKLADRLTDPEYWVEHVRETVRFADGVRVLEEAGVTKFAELGPDGVLTAMGQESVAGTAVFVPLLRKDQDESWSTATAFGRLVANGMAVDWAKFFAGTGARRTALPTYAFQRLRFWLDGAPPAGDAAGLGLTATEHPLLGAVVPTAGGDGLIFFGRLSRSAQSWLADHAVLGSVVIPGAAVVELAVRAGDEVGCPTVTELSLEAPMVLPEQGGLAIQVVVGGAAEGGKREFTVYSRKQSASGEEPWTQNATGVLSSDVSRPAATAGVWPPAGAEPVDVTGLYDGLAAAGLAYGPVFQGLKAAWRHGDEVLADVALPADAHGDVPRFGMHPALLDAALHTIGLLSGGEQATRLPFAWRDVSLYATGATALRVRVKSTGAGSVQLDLTDTTGAPVASVGSLMMREVSAANLDTGSSTMDWMFRVGWVPVVGDGAPVVWAYHDDDSQDVPPVVVLRAPKASTSDIPRAVHEVLNDTLMTVQAWLADERNADSTLVVLTRDAVKVVPTDEIDPVAASVWGLLRSAQSENPGQLVLLDAAEQHVETALARLGEETQLAVRDGVLQACRLVRANTASELVPPQGERTWRLGTRVQGSLDELAFQPFPQAAEPLAAHEVRIAVRAAGADSRDLLDPVGHEAAGIVLEAGEAVTDLRAGEPVTGLVRGGFGPVTVAERGWITRVPQGWSFEQAASVPSAFLTAWYALNDVAGLKAGESVLIHAAAGDMAAAQIARHLGAEVYATAGEGTHVHSVCDWEEKFLAASGGRGADVVLNLLAGDFAGASPRLLPRGGRYVEMGKAGVRPSGDLDGQYPGVTHQAFDVMDAGTERIAAIWEELVGLFESGTLTPSPIRTWDLREAPEALRFLSRADHNDKVVLTVPRALDPEGAVLVTGGTGGLGAVLARHLVTERGVRKLVLTSRRGLDAPGAVELVTELDALGAQVRVEACDAADRAALAALLDRIPALTGVVHAAGVLDDGLFTSLTPERLSKVLRPKVDAAWNLHELTLGRDLAMFVMFSSVAGVFGAAGQANYAAANSFLDALAEYRRSQGLPGTSLAFGLWSDGMGDAVDAGRMARDGVGALTTAEGLALFDLATSMPAPATVPVKLDVAGMRATGRTAAVPPMLRALVRSVARRAASADAGERAGELKRRLTGLSAADAELTLLGLVRGRAAAVLGHAGPDAIEPDKAFTELGFDSLTSVELRNGLSEATGLRLPATLIFDYPTPGALAKFLVAEVAPADGAAAGGGVEAEIARLAAALSALDPAGTDGGRVEAKLRHLVSLWQDKTRAAAGEQDNADVESATLDEMLSLLDNEL</sequence>
<dbReference type="PROSITE" id="PS00059">
    <property type="entry name" value="ADH_ZINC"/>
    <property type="match status" value="1"/>
</dbReference>
<dbReference type="Gene3D" id="1.10.1200.10">
    <property type="entry name" value="ACP-like"/>
    <property type="match status" value="2"/>
</dbReference>
<dbReference type="Pfam" id="PF22953">
    <property type="entry name" value="SpnB_Rossmann"/>
    <property type="match status" value="2"/>
</dbReference>
<dbReference type="SMART" id="SM00823">
    <property type="entry name" value="PKS_PP"/>
    <property type="match status" value="2"/>
</dbReference>
<protein>
    <submittedName>
        <fullName evidence="11">Beta-ketoacyl synthase</fullName>
    </submittedName>
</protein>
<dbReference type="InterPro" id="IPR057326">
    <property type="entry name" value="KR_dom"/>
</dbReference>
<dbReference type="Pfam" id="PF02801">
    <property type="entry name" value="Ketoacyl-synt_C"/>
    <property type="match status" value="1"/>
</dbReference>
<dbReference type="Pfam" id="PF08659">
    <property type="entry name" value="KR"/>
    <property type="match status" value="2"/>
</dbReference>
<feature type="domain" description="PKS/mFAS DH" evidence="10">
    <location>
        <begin position="271"/>
        <end position="546"/>
    </location>
</feature>
<dbReference type="Gene3D" id="3.10.129.110">
    <property type="entry name" value="Polyketide synthase dehydratase"/>
    <property type="match status" value="2"/>
</dbReference>
<dbReference type="InterPro" id="IPR011032">
    <property type="entry name" value="GroES-like_sf"/>
</dbReference>
<proteinExistence type="predicted"/>
<dbReference type="InterPro" id="IPR036291">
    <property type="entry name" value="NAD(P)-bd_dom_sf"/>
</dbReference>
<comment type="caution">
    <text evidence="11">The sequence shown here is derived from an EMBL/GenBank/DDBJ whole genome shotgun (WGS) entry which is preliminary data.</text>
</comment>
<dbReference type="InterPro" id="IPR002364">
    <property type="entry name" value="Quin_OxRdtase/zeta-crystal_CS"/>
</dbReference>
<dbReference type="InterPro" id="IPR013968">
    <property type="entry name" value="PKS_KR"/>
</dbReference>
<feature type="domain" description="Ketosynthase family 3 (KS3)" evidence="9">
    <location>
        <begin position="1402"/>
        <end position="1826"/>
    </location>
</feature>
<dbReference type="InterPro" id="IPR049552">
    <property type="entry name" value="PKS_DH_N"/>
</dbReference>
<feature type="region of interest" description="N-terminal hotdog fold" evidence="7">
    <location>
        <begin position="271"/>
        <end position="396"/>
    </location>
</feature>
<feature type="active site" description="Proton acceptor; for dehydratase activity" evidence="7">
    <location>
        <position position="303"/>
    </location>
</feature>
<feature type="active site" description="Proton donor; for dehydratase activity" evidence="7">
    <location>
        <position position="2472"/>
    </location>
</feature>
<dbReference type="Gene3D" id="3.40.50.720">
    <property type="entry name" value="NAD(P)-binding Rossmann-like Domain"/>
    <property type="match status" value="2"/>
</dbReference>
<dbReference type="SMART" id="SM00827">
    <property type="entry name" value="PKS_AT"/>
    <property type="match status" value="2"/>
</dbReference>
<evidence type="ECO:0000259" key="9">
    <source>
        <dbReference type="PROSITE" id="PS52004"/>
    </source>
</evidence>
<dbReference type="PANTHER" id="PTHR43775">
    <property type="entry name" value="FATTY ACID SYNTHASE"/>
    <property type="match status" value="1"/>
</dbReference>
<evidence type="ECO:0000313" key="12">
    <source>
        <dbReference type="Proteomes" id="UP000763557"/>
    </source>
</evidence>
<accession>A0ABX2FDN5</accession>